<dbReference type="CDD" id="cd08551">
    <property type="entry name" value="Fe-ADH"/>
    <property type="match status" value="1"/>
</dbReference>
<sequence>MDKNQLKKEAYELIRNFKGKSYSFGLDVLDSVGQHTAKCGKIALVIANTKLHEQIINRILNSLKKHQVTIAGGRVFHNAKPNTPREDVYRLESYILHFKPDCIVVIGGGSSIDAAKIANALASLGVYSPEIDTYLGAGLVTKGIKQTGKKLLPLVAVEMAASSGSHLTRYAVVTDPVAGQKKLIVDDAIIPNRAIFDYTVTTTAPTELTVDGAMDGLSHCLESFYGVSQDKMEYLKKISLTGIELILDNTKNASENPNDLEAREGLGLGTDLGGNAIMICGTNGAHLSSYSLVDISSHGRACGIMNIYYTVFFASAIEEKVRLFGNLLKEKDFISVELNQLHGKDLGVEVAGGLTRFYKSINFPIKLLDLPGFNDQYIERTLQAAKDPQLEMKLKSLPVQINATEVDEYMAPILEAAKTGNFDLIKMKA</sequence>
<dbReference type="GO" id="GO:0050093">
    <property type="term" value="F:methanol dehydrogenase (NAD+) activity"/>
    <property type="evidence" value="ECO:0007669"/>
    <property type="project" value="UniProtKB-EC"/>
</dbReference>
<dbReference type="InterPro" id="IPR056798">
    <property type="entry name" value="ADH_Fe_C"/>
</dbReference>
<evidence type="ECO:0000313" key="4">
    <source>
        <dbReference type="EMBL" id="QPM68723.1"/>
    </source>
</evidence>
<accession>A0A7T1F344</accession>
<dbReference type="Gene3D" id="1.20.1090.10">
    <property type="entry name" value="Dehydroquinate synthase-like - alpha domain"/>
    <property type="match status" value="1"/>
</dbReference>
<dbReference type="AlphaFoldDB" id="A0A7T1F344"/>
<dbReference type="Pfam" id="PF25137">
    <property type="entry name" value="ADH_Fe_C"/>
    <property type="match status" value="1"/>
</dbReference>
<name>A0A7T1F344_ATRLM</name>
<dbReference type="GO" id="GO:0046872">
    <property type="term" value="F:metal ion binding"/>
    <property type="evidence" value="ECO:0007669"/>
    <property type="project" value="InterPro"/>
</dbReference>
<protein>
    <submittedName>
        <fullName evidence="4">NAD-dependent methanol dehydrogenase</fullName>
        <ecNumber evidence="4">1.1.1.244</ecNumber>
    </submittedName>
</protein>
<evidence type="ECO:0000313" key="5">
    <source>
        <dbReference type="Proteomes" id="UP000594463"/>
    </source>
</evidence>
<gene>
    <name evidence="4" type="primary">mdh</name>
    <name evidence="4" type="ORF">RT761_01945</name>
</gene>
<dbReference type="Pfam" id="PF00465">
    <property type="entry name" value="Fe-ADH"/>
    <property type="match status" value="1"/>
</dbReference>
<evidence type="ECO:0000256" key="1">
    <source>
        <dbReference type="ARBA" id="ARBA00023002"/>
    </source>
</evidence>
<dbReference type="PANTHER" id="PTHR11496:SF103">
    <property type="entry name" value="DEHYDROGENASE, PUTATIVE-RELATED"/>
    <property type="match status" value="1"/>
</dbReference>
<dbReference type="InterPro" id="IPR001670">
    <property type="entry name" value="ADH_Fe/GldA"/>
</dbReference>
<dbReference type="RefSeq" id="WP_218111218.1">
    <property type="nucleotide sequence ID" value="NZ_CP065383.1"/>
</dbReference>
<organism evidence="4 5">
    <name type="scientific">Atribacter laminatus</name>
    <dbReference type="NCBI Taxonomy" id="2847778"/>
    <lineage>
        <taxon>Bacteria</taxon>
        <taxon>Pseudomonadati</taxon>
        <taxon>Atribacterota</taxon>
        <taxon>Atribacteria</taxon>
        <taxon>Atribacterales</taxon>
        <taxon>Atribacteraceae</taxon>
        <taxon>Atribacter</taxon>
    </lineage>
</organism>
<evidence type="ECO:0000259" key="2">
    <source>
        <dbReference type="Pfam" id="PF00465"/>
    </source>
</evidence>
<evidence type="ECO:0000259" key="3">
    <source>
        <dbReference type="Pfam" id="PF25137"/>
    </source>
</evidence>
<reference evidence="4 5" key="1">
    <citation type="journal article" date="2021" name="Nat. Commun.">
        <title>Isolation of a member of the candidate phylum Atribacteria reveals a unique cell membrane structure.</title>
        <authorList>
            <person name="Taiki K."/>
            <person name="Nobu M.K."/>
            <person name="Kusada H."/>
            <person name="Meng X.-Y."/>
            <person name="Hosoki N."/>
            <person name="Uematsu K."/>
            <person name="Yoshioka H."/>
            <person name="Kamagata Y."/>
            <person name="Tamaki H."/>
        </authorList>
    </citation>
    <scope>NUCLEOTIDE SEQUENCE [LARGE SCALE GENOMIC DNA]</scope>
    <source>
        <strain evidence="4 5">RT761</strain>
    </source>
</reference>
<dbReference type="EC" id="1.1.1.244" evidence="4"/>
<proteinExistence type="predicted"/>
<keyword evidence="5" id="KW-1185">Reference proteome</keyword>
<dbReference type="SUPFAM" id="SSF56796">
    <property type="entry name" value="Dehydroquinate synthase-like"/>
    <property type="match status" value="1"/>
</dbReference>
<dbReference type="KEGG" id="alam:RT761_01945"/>
<keyword evidence="1 4" id="KW-0560">Oxidoreductase</keyword>
<feature type="domain" description="Alcohol dehydrogenase iron-type/glycerol dehydrogenase GldA" evidence="2">
    <location>
        <begin position="21"/>
        <end position="197"/>
    </location>
</feature>
<feature type="domain" description="Fe-containing alcohol dehydrogenase-like C-terminal" evidence="3">
    <location>
        <begin position="209"/>
        <end position="337"/>
    </location>
</feature>
<dbReference type="InterPro" id="IPR039697">
    <property type="entry name" value="Alcohol_dehydrogenase_Fe"/>
</dbReference>
<dbReference type="Proteomes" id="UP000594463">
    <property type="component" value="Chromosome"/>
</dbReference>
<dbReference type="EMBL" id="CP065383">
    <property type="protein sequence ID" value="QPM68723.1"/>
    <property type="molecule type" value="Genomic_DNA"/>
</dbReference>
<dbReference type="PANTHER" id="PTHR11496">
    <property type="entry name" value="ALCOHOL DEHYDROGENASE"/>
    <property type="match status" value="1"/>
</dbReference>
<dbReference type="Gene3D" id="3.40.50.1970">
    <property type="match status" value="1"/>
</dbReference>